<comment type="subcellular location">
    <subcellularLocation>
        <location evidence="1 7">Cell membrane</location>
        <topology evidence="1 7">Multi-pass membrane protein</topology>
    </subcellularLocation>
</comment>
<sequence length="295" mass="33489">MRASKVKEEIKFYLFILPWIVGFFLLFVGPAIASLVYSFTDYNAVTANWIGLDNYKEMFHNPVFIKSLKNTLFFVVVGNPILICFQLLIALLLNIEVRGIRLFRTLYYLPYLVPPVATVIIWRLIFNETGAMNSLLHLVGLDSVSWFDSEFLSKPIILSMVIWGAGGTALIFIAALKGVPRHLYEAAKIDGSSIFRSFFVITLPMITPAILFALVIQIIYFFQIFTEPLLLNNKGAPNYSGTTYMVTTYRTAFTDFKFGSAMAQAWLLFGIILIITIIVLKTSKKWVYYESEKGS</sequence>
<dbReference type="Gene3D" id="1.10.3720.10">
    <property type="entry name" value="MetI-like"/>
    <property type="match status" value="1"/>
</dbReference>
<feature type="domain" description="ABC transmembrane type-1" evidence="8">
    <location>
        <begin position="68"/>
        <end position="279"/>
    </location>
</feature>
<dbReference type="PANTHER" id="PTHR30193:SF1">
    <property type="entry name" value="ABC TRANSPORTER PERMEASE PROTEIN YESP-RELATED"/>
    <property type="match status" value="1"/>
</dbReference>
<dbReference type="CDD" id="cd06261">
    <property type="entry name" value="TM_PBP2"/>
    <property type="match status" value="1"/>
</dbReference>
<keyword evidence="3" id="KW-1003">Cell membrane</keyword>
<evidence type="ECO:0000256" key="4">
    <source>
        <dbReference type="ARBA" id="ARBA00022692"/>
    </source>
</evidence>
<dbReference type="Proteomes" id="UP000426246">
    <property type="component" value="Chromosome"/>
</dbReference>
<dbReference type="RefSeq" id="WP_155699134.1">
    <property type="nucleotide sequence ID" value="NZ_CP034235.1"/>
</dbReference>
<feature type="transmembrane region" description="Helical" evidence="7">
    <location>
        <begin position="12"/>
        <end position="39"/>
    </location>
</feature>
<evidence type="ECO:0000313" key="9">
    <source>
        <dbReference type="EMBL" id="QGQ94135.1"/>
    </source>
</evidence>
<dbReference type="GO" id="GO:0005886">
    <property type="term" value="C:plasma membrane"/>
    <property type="evidence" value="ECO:0007669"/>
    <property type="project" value="UniProtKB-SubCell"/>
</dbReference>
<evidence type="ECO:0000256" key="6">
    <source>
        <dbReference type="ARBA" id="ARBA00023136"/>
    </source>
</evidence>
<dbReference type="InterPro" id="IPR000515">
    <property type="entry name" value="MetI-like"/>
</dbReference>
<dbReference type="AlphaFoldDB" id="A0A6B8RF05"/>
<feature type="transmembrane region" description="Helical" evidence="7">
    <location>
        <begin position="72"/>
        <end position="93"/>
    </location>
</feature>
<keyword evidence="4 7" id="KW-0812">Transmembrane</keyword>
<reference evidence="10" key="1">
    <citation type="submission" date="2018-11" db="EMBL/GenBank/DDBJ databases">
        <title>Complete genome sequence of Paenibacillus sp. ML311-T8.</title>
        <authorList>
            <person name="Nam Y.-D."/>
            <person name="Kang J."/>
            <person name="Chung W.-H."/>
            <person name="Park Y.S."/>
        </authorList>
    </citation>
    <scope>NUCLEOTIDE SEQUENCE [LARGE SCALE GENOMIC DNA]</scope>
    <source>
        <strain evidence="10">ML311-T8</strain>
    </source>
</reference>
<accession>A0A6B8RF05</accession>
<dbReference type="InterPro" id="IPR051393">
    <property type="entry name" value="ABC_transporter_permease"/>
</dbReference>
<dbReference type="KEGG" id="ppsc:EHS13_04040"/>
<name>A0A6B8RF05_9BACL</name>
<evidence type="ECO:0000256" key="2">
    <source>
        <dbReference type="ARBA" id="ARBA00022448"/>
    </source>
</evidence>
<organism evidence="9 10">
    <name type="scientific">Paenibacillus psychroresistens</name>
    <dbReference type="NCBI Taxonomy" id="1778678"/>
    <lineage>
        <taxon>Bacteria</taxon>
        <taxon>Bacillati</taxon>
        <taxon>Bacillota</taxon>
        <taxon>Bacilli</taxon>
        <taxon>Bacillales</taxon>
        <taxon>Paenibacillaceae</taxon>
        <taxon>Paenibacillus</taxon>
    </lineage>
</organism>
<dbReference type="Pfam" id="PF00528">
    <property type="entry name" value="BPD_transp_1"/>
    <property type="match status" value="1"/>
</dbReference>
<dbReference type="GO" id="GO:0055085">
    <property type="term" value="P:transmembrane transport"/>
    <property type="evidence" value="ECO:0007669"/>
    <property type="project" value="InterPro"/>
</dbReference>
<evidence type="ECO:0000256" key="7">
    <source>
        <dbReference type="RuleBase" id="RU363032"/>
    </source>
</evidence>
<keyword evidence="2 7" id="KW-0813">Transport</keyword>
<evidence type="ECO:0000256" key="1">
    <source>
        <dbReference type="ARBA" id="ARBA00004651"/>
    </source>
</evidence>
<dbReference type="SUPFAM" id="SSF161098">
    <property type="entry name" value="MetI-like"/>
    <property type="match status" value="1"/>
</dbReference>
<feature type="transmembrane region" description="Helical" evidence="7">
    <location>
        <begin position="156"/>
        <end position="176"/>
    </location>
</feature>
<keyword evidence="10" id="KW-1185">Reference proteome</keyword>
<feature type="transmembrane region" description="Helical" evidence="7">
    <location>
        <begin position="261"/>
        <end position="280"/>
    </location>
</feature>
<proteinExistence type="inferred from homology"/>
<dbReference type="OrthoDB" id="2553371at2"/>
<dbReference type="PANTHER" id="PTHR30193">
    <property type="entry name" value="ABC TRANSPORTER PERMEASE PROTEIN"/>
    <property type="match status" value="1"/>
</dbReference>
<dbReference type="EMBL" id="CP034235">
    <property type="protein sequence ID" value="QGQ94135.1"/>
    <property type="molecule type" value="Genomic_DNA"/>
</dbReference>
<dbReference type="PROSITE" id="PS50928">
    <property type="entry name" value="ABC_TM1"/>
    <property type="match status" value="1"/>
</dbReference>
<protein>
    <submittedName>
        <fullName evidence="9">Sugar ABC transporter permease</fullName>
    </submittedName>
</protein>
<gene>
    <name evidence="9" type="ORF">EHS13_04040</name>
</gene>
<keyword evidence="6 7" id="KW-0472">Membrane</keyword>
<dbReference type="InterPro" id="IPR035906">
    <property type="entry name" value="MetI-like_sf"/>
</dbReference>
<keyword evidence="5 7" id="KW-1133">Transmembrane helix</keyword>
<evidence type="ECO:0000313" key="10">
    <source>
        <dbReference type="Proteomes" id="UP000426246"/>
    </source>
</evidence>
<comment type="similarity">
    <text evidence="7">Belongs to the binding-protein-dependent transport system permease family.</text>
</comment>
<feature type="transmembrane region" description="Helical" evidence="7">
    <location>
        <begin position="197"/>
        <end position="222"/>
    </location>
</feature>
<evidence type="ECO:0000259" key="8">
    <source>
        <dbReference type="PROSITE" id="PS50928"/>
    </source>
</evidence>
<evidence type="ECO:0000256" key="5">
    <source>
        <dbReference type="ARBA" id="ARBA00022989"/>
    </source>
</evidence>
<evidence type="ECO:0000256" key="3">
    <source>
        <dbReference type="ARBA" id="ARBA00022475"/>
    </source>
</evidence>
<feature type="transmembrane region" description="Helical" evidence="7">
    <location>
        <begin position="105"/>
        <end position="125"/>
    </location>
</feature>